<accession>A0A9Q0X8W7</accession>
<keyword evidence="1" id="KW-0812">Transmembrane</keyword>
<reference evidence="2" key="1">
    <citation type="journal article" date="2023" name="DNA Res.">
        <title>Chromosome-level genome assembly of Phrynocephalus forsythii using third-generation DNA sequencing and Hi-C analysis.</title>
        <authorList>
            <person name="Qi Y."/>
            <person name="Zhao W."/>
            <person name="Zhao Y."/>
            <person name="Niu C."/>
            <person name="Cao S."/>
            <person name="Zhang Y."/>
        </authorList>
    </citation>
    <scope>NUCLEOTIDE SEQUENCE</scope>
    <source>
        <tissue evidence="2">Muscle</tissue>
    </source>
</reference>
<keyword evidence="3" id="KW-1185">Reference proteome</keyword>
<keyword evidence="1" id="KW-1133">Transmembrane helix</keyword>
<evidence type="ECO:0000256" key="1">
    <source>
        <dbReference type="SAM" id="Phobius"/>
    </source>
</evidence>
<protein>
    <submittedName>
        <fullName evidence="2">Uncharacterized protein</fullName>
    </submittedName>
</protein>
<dbReference type="EMBL" id="JAPFRF010000020">
    <property type="protein sequence ID" value="KAJ7306452.1"/>
    <property type="molecule type" value="Genomic_DNA"/>
</dbReference>
<sequence>MRSTCSSERDDKLNHFSFDAPLSITDTPLYYLTGMIDIAEPSSDFKHTDGTKSRFIPALQEDFRHVSPQASFGAHCLTLLDSRGATRQPKSEHLKMNLTEQGNKLQLGLLQPGNVFIREQSDLSGGGWERRQVFFERIGQKMSTQGGLYCRDSAVIAESGFLITSVLSLKGLFSGQLFLDLPAIFLQGNHGHAAGRSNPPAWCGLQAKRLDKDCKNPTRPGDVIVSGGLFSLLLGILVINGRAAMR</sequence>
<proteinExistence type="predicted"/>
<comment type="caution">
    <text evidence="2">The sequence shown here is derived from an EMBL/GenBank/DDBJ whole genome shotgun (WGS) entry which is preliminary data.</text>
</comment>
<name>A0A9Q0X8W7_9SAUR</name>
<evidence type="ECO:0000313" key="2">
    <source>
        <dbReference type="EMBL" id="KAJ7306452.1"/>
    </source>
</evidence>
<keyword evidence="1" id="KW-0472">Membrane</keyword>
<gene>
    <name evidence="2" type="ORF">JRQ81_009805</name>
</gene>
<organism evidence="2 3">
    <name type="scientific">Phrynocephalus forsythii</name>
    <dbReference type="NCBI Taxonomy" id="171643"/>
    <lineage>
        <taxon>Eukaryota</taxon>
        <taxon>Metazoa</taxon>
        <taxon>Chordata</taxon>
        <taxon>Craniata</taxon>
        <taxon>Vertebrata</taxon>
        <taxon>Euteleostomi</taxon>
        <taxon>Lepidosauria</taxon>
        <taxon>Squamata</taxon>
        <taxon>Bifurcata</taxon>
        <taxon>Unidentata</taxon>
        <taxon>Episquamata</taxon>
        <taxon>Toxicofera</taxon>
        <taxon>Iguania</taxon>
        <taxon>Acrodonta</taxon>
        <taxon>Agamidae</taxon>
        <taxon>Agaminae</taxon>
        <taxon>Phrynocephalus</taxon>
    </lineage>
</organism>
<dbReference type="Proteomes" id="UP001142489">
    <property type="component" value="Unassembled WGS sequence"/>
</dbReference>
<feature type="transmembrane region" description="Helical" evidence="1">
    <location>
        <begin position="223"/>
        <end position="241"/>
    </location>
</feature>
<evidence type="ECO:0000313" key="3">
    <source>
        <dbReference type="Proteomes" id="UP001142489"/>
    </source>
</evidence>
<dbReference type="AlphaFoldDB" id="A0A9Q0X8W7"/>